<proteinExistence type="predicted"/>
<dbReference type="EMBL" id="GBXM01014325">
    <property type="protein sequence ID" value="JAH94252.1"/>
    <property type="molecule type" value="Transcribed_RNA"/>
</dbReference>
<accession>A0A0E9WV48</accession>
<protein>
    <submittedName>
        <fullName evidence="1">Uncharacterized protein</fullName>
    </submittedName>
</protein>
<organism evidence="1">
    <name type="scientific">Anguilla anguilla</name>
    <name type="common">European freshwater eel</name>
    <name type="synonym">Muraena anguilla</name>
    <dbReference type="NCBI Taxonomy" id="7936"/>
    <lineage>
        <taxon>Eukaryota</taxon>
        <taxon>Metazoa</taxon>
        <taxon>Chordata</taxon>
        <taxon>Craniata</taxon>
        <taxon>Vertebrata</taxon>
        <taxon>Euteleostomi</taxon>
        <taxon>Actinopterygii</taxon>
        <taxon>Neopterygii</taxon>
        <taxon>Teleostei</taxon>
        <taxon>Anguilliformes</taxon>
        <taxon>Anguillidae</taxon>
        <taxon>Anguilla</taxon>
    </lineage>
</organism>
<reference evidence="1" key="1">
    <citation type="submission" date="2014-11" db="EMBL/GenBank/DDBJ databases">
        <authorList>
            <person name="Amaro Gonzalez C."/>
        </authorList>
    </citation>
    <scope>NUCLEOTIDE SEQUENCE</scope>
</reference>
<sequence length="33" mass="3707">MSVLQYIKIIKQCILSQVDTCICLPSAVQIQIL</sequence>
<reference evidence="1" key="2">
    <citation type="journal article" date="2015" name="Fish Shellfish Immunol.">
        <title>Early steps in the European eel (Anguilla anguilla)-Vibrio vulnificus interaction in the gills: Role of the RtxA13 toxin.</title>
        <authorList>
            <person name="Callol A."/>
            <person name="Pajuelo D."/>
            <person name="Ebbesson L."/>
            <person name="Teles M."/>
            <person name="MacKenzie S."/>
            <person name="Amaro C."/>
        </authorList>
    </citation>
    <scope>NUCLEOTIDE SEQUENCE</scope>
</reference>
<dbReference type="AlphaFoldDB" id="A0A0E9WV48"/>
<evidence type="ECO:0000313" key="1">
    <source>
        <dbReference type="EMBL" id="JAH94252.1"/>
    </source>
</evidence>
<name>A0A0E9WV48_ANGAN</name>